<dbReference type="SUPFAM" id="SSF53098">
    <property type="entry name" value="Ribonuclease H-like"/>
    <property type="match status" value="1"/>
</dbReference>
<comment type="caution">
    <text evidence="2">The sequence shown here is derived from an EMBL/GenBank/DDBJ whole genome shotgun (WGS) entry which is preliminary data.</text>
</comment>
<evidence type="ECO:0000259" key="1">
    <source>
        <dbReference type="PROSITE" id="PS50994"/>
    </source>
</evidence>
<organism evidence="2 3">
    <name type="scientific">Aphis craccivora</name>
    <name type="common">Cowpea aphid</name>
    <dbReference type="NCBI Taxonomy" id="307492"/>
    <lineage>
        <taxon>Eukaryota</taxon>
        <taxon>Metazoa</taxon>
        <taxon>Ecdysozoa</taxon>
        <taxon>Arthropoda</taxon>
        <taxon>Hexapoda</taxon>
        <taxon>Insecta</taxon>
        <taxon>Pterygota</taxon>
        <taxon>Neoptera</taxon>
        <taxon>Paraneoptera</taxon>
        <taxon>Hemiptera</taxon>
        <taxon>Sternorrhyncha</taxon>
        <taxon>Aphidomorpha</taxon>
        <taxon>Aphidoidea</taxon>
        <taxon>Aphididae</taxon>
        <taxon>Aphidini</taxon>
        <taxon>Aphis</taxon>
        <taxon>Aphis</taxon>
    </lineage>
</organism>
<reference evidence="2 3" key="1">
    <citation type="submission" date="2019-08" db="EMBL/GenBank/DDBJ databases">
        <title>Whole genome of Aphis craccivora.</title>
        <authorList>
            <person name="Voronova N.V."/>
            <person name="Shulinski R.S."/>
            <person name="Bandarenka Y.V."/>
            <person name="Zhorov D.G."/>
            <person name="Warner D."/>
        </authorList>
    </citation>
    <scope>NUCLEOTIDE SEQUENCE [LARGE SCALE GENOMIC DNA]</scope>
    <source>
        <strain evidence="2">180601</strain>
        <tissue evidence="2">Whole Body</tissue>
    </source>
</reference>
<dbReference type="InterPro" id="IPR036397">
    <property type="entry name" value="RNaseH_sf"/>
</dbReference>
<evidence type="ECO:0000313" key="3">
    <source>
        <dbReference type="Proteomes" id="UP000478052"/>
    </source>
</evidence>
<proteinExistence type="predicted"/>
<dbReference type="PROSITE" id="PS50994">
    <property type="entry name" value="INTEGRASE"/>
    <property type="match status" value="1"/>
</dbReference>
<evidence type="ECO:0000313" key="2">
    <source>
        <dbReference type="EMBL" id="KAF0706347.1"/>
    </source>
</evidence>
<dbReference type="PANTHER" id="PTHR46585:SF1">
    <property type="entry name" value="CHROMO DOMAIN-CONTAINING PROTEIN"/>
    <property type="match status" value="1"/>
</dbReference>
<dbReference type="PANTHER" id="PTHR46585">
    <property type="entry name" value="INTEGRASE CORE DOMAIN CONTAINING PROTEIN"/>
    <property type="match status" value="1"/>
</dbReference>
<protein>
    <submittedName>
        <fullName evidence="2">Integrase catalytic domain-containing protein</fullName>
    </submittedName>
</protein>
<feature type="domain" description="Integrase catalytic" evidence="1">
    <location>
        <begin position="1"/>
        <end position="72"/>
    </location>
</feature>
<keyword evidence="3" id="KW-1185">Reference proteome</keyword>
<accession>A0A6G0VTS2</accession>
<dbReference type="Proteomes" id="UP000478052">
    <property type="component" value="Unassembled WGS sequence"/>
</dbReference>
<dbReference type="InterPro" id="IPR012337">
    <property type="entry name" value="RNaseH-like_sf"/>
</dbReference>
<dbReference type="InterPro" id="IPR001584">
    <property type="entry name" value="Integrase_cat-core"/>
</dbReference>
<dbReference type="OrthoDB" id="413361at2759"/>
<dbReference type="EMBL" id="VUJU01012945">
    <property type="protein sequence ID" value="KAF0706347.1"/>
    <property type="molecule type" value="Genomic_DNA"/>
</dbReference>
<dbReference type="Gene3D" id="3.30.420.10">
    <property type="entry name" value="Ribonuclease H-like superfamily/Ribonuclease H"/>
    <property type="match status" value="1"/>
</dbReference>
<name>A0A6G0VTS2_APHCR</name>
<gene>
    <name evidence="2" type="ORF">FWK35_00032945</name>
</gene>
<dbReference type="GO" id="GO:0003676">
    <property type="term" value="F:nucleic acid binding"/>
    <property type="evidence" value="ECO:0007669"/>
    <property type="project" value="InterPro"/>
</dbReference>
<dbReference type="GO" id="GO:0015074">
    <property type="term" value="P:DNA integration"/>
    <property type="evidence" value="ECO:0007669"/>
    <property type="project" value="InterPro"/>
</dbReference>
<sequence>MQPHSRQNNDTFTKYVWVEALKNKTAKECTKGIIKILKKNQPKLLQTDNRTEFYNNTFQSIMKKYHIKHYSTYSSIKAGSWNWINSIFKLVYNYNNTKHSIIKCSPHETRINPVTIKRKTLQINTSNKLFKIKN</sequence>
<dbReference type="AlphaFoldDB" id="A0A6G0VTS2"/>